<protein>
    <recommendedName>
        <fullName evidence="4">DUF3311 domain-containing protein</fullName>
    </recommendedName>
</protein>
<organism evidence="2 3">
    <name type="scientific">Rhodovulum iodosum</name>
    <dbReference type="NCBI Taxonomy" id="68291"/>
    <lineage>
        <taxon>Bacteria</taxon>
        <taxon>Pseudomonadati</taxon>
        <taxon>Pseudomonadota</taxon>
        <taxon>Alphaproteobacteria</taxon>
        <taxon>Rhodobacterales</taxon>
        <taxon>Paracoccaceae</taxon>
        <taxon>Rhodovulum</taxon>
    </lineage>
</organism>
<keyword evidence="3" id="KW-1185">Reference proteome</keyword>
<keyword evidence="1" id="KW-0812">Transmembrane</keyword>
<dbReference type="Proteomes" id="UP001560019">
    <property type="component" value="Unassembled WGS sequence"/>
</dbReference>
<evidence type="ECO:0000313" key="2">
    <source>
        <dbReference type="EMBL" id="MEX5726814.1"/>
    </source>
</evidence>
<keyword evidence="1" id="KW-0472">Membrane</keyword>
<proteinExistence type="predicted"/>
<evidence type="ECO:0000256" key="1">
    <source>
        <dbReference type="SAM" id="Phobius"/>
    </source>
</evidence>
<gene>
    <name evidence="2" type="ORF">Ga0609869_000167</name>
</gene>
<keyword evidence="1" id="KW-1133">Transmembrane helix</keyword>
<accession>A0ABV3XP45</accession>
<evidence type="ECO:0000313" key="3">
    <source>
        <dbReference type="Proteomes" id="UP001560019"/>
    </source>
</evidence>
<sequence length="94" mass="10048">MRGPRAPLFLARQGYRRRRLVDMALLLPLLGVVLFQLPLLAGGAETGPRASTIAYLFAAWALLIVMSALLARRLCQAGDPYEEEAGTGPGDGAP</sequence>
<feature type="transmembrane region" description="Helical" evidence="1">
    <location>
        <begin position="53"/>
        <end position="71"/>
    </location>
</feature>
<name>A0ABV3XP45_9RHOB</name>
<evidence type="ECO:0008006" key="4">
    <source>
        <dbReference type="Google" id="ProtNLM"/>
    </source>
</evidence>
<comment type="caution">
    <text evidence="2">The sequence shown here is derived from an EMBL/GenBank/DDBJ whole genome shotgun (WGS) entry which is preliminary data.</text>
</comment>
<dbReference type="EMBL" id="JBEHHI010000001">
    <property type="protein sequence ID" value="MEX5726814.1"/>
    <property type="molecule type" value="Genomic_DNA"/>
</dbReference>
<reference evidence="2 3" key="1">
    <citation type="submission" date="2024-06" db="EMBL/GenBank/DDBJ databases">
        <title>Genome of Rhodovulum iodosum, a marine photoferrotroph.</title>
        <authorList>
            <person name="Bianchini G."/>
            <person name="Nikeleit V."/>
            <person name="Kappler A."/>
            <person name="Bryce C."/>
            <person name="Sanchez-Baracaldo P."/>
        </authorList>
    </citation>
    <scope>NUCLEOTIDE SEQUENCE [LARGE SCALE GENOMIC DNA]</scope>
    <source>
        <strain evidence="2 3">UT/N1</strain>
    </source>
</reference>